<proteinExistence type="predicted"/>
<gene>
    <name evidence="1" type="ORF">ACFFVD_09785</name>
</gene>
<protein>
    <submittedName>
        <fullName evidence="1">Phytoene desaturase family protein</fullName>
    </submittedName>
</protein>
<organism evidence="1 2">
    <name type="scientific">Dietzia aerolata</name>
    <dbReference type="NCBI Taxonomy" id="595984"/>
    <lineage>
        <taxon>Bacteria</taxon>
        <taxon>Bacillati</taxon>
        <taxon>Actinomycetota</taxon>
        <taxon>Actinomycetes</taxon>
        <taxon>Mycobacteriales</taxon>
        <taxon>Dietziaceae</taxon>
        <taxon>Dietzia</taxon>
    </lineage>
</organism>
<comment type="caution">
    <text evidence="1">The sequence shown here is derived from an EMBL/GenBank/DDBJ whole genome shotgun (WGS) entry which is preliminary data.</text>
</comment>
<name>A0ABV5JT58_9ACTN</name>
<dbReference type="Pfam" id="PF12831">
    <property type="entry name" value="FAD_oxidored"/>
    <property type="match status" value="1"/>
</dbReference>
<dbReference type="InterPro" id="IPR036188">
    <property type="entry name" value="FAD/NAD-bd_sf"/>
</dbReference>
<dbReference type="RefSeq" id="WP_182631013.1">
    <property type="nucleotide sequence ID" value="NZ_JAALDM010000023.1"/>
</dbReference>
<dbReference type="EMBL" id="JBHMDY010000004">
    <property type="protein sequence ID" value="MFB9260095.1"/>
    <property type="molecule type" value="Genomic_DNA"/>
</dbReference>
<keyword evidence="2" id="KW-1185">Reference proteome</keyword>
<reference evidence="1 2" key="1">
    <citation type="submission" date="2024-09" db="EMBL/GenBank/DDBJ databases">
        <authorList>
            <person name="Sun Q."/>
            <person name="Mori K."/>
        </authorList>
    </citation>
    <scope>NUCLEOTIDE SEQUENCE [LARGE SCALE GENOMIC DNA]</scope>
    <source>
        <strain evidence="1 2">CCM 7659</strain>
    </source>
</reference>
<dbReference type="Gene3D" id="3.50.50.60">
    <property type="entry name" value="FAD/NAD(P)-binding domain"/>
    <property type="match status" value="2"/>
</dbReference>
<evidence type="ECO:0000313" key="1">
    <source>
        <dbReference type="EMBL" id="MFB9260095.1"/>
    </source>
</evidence>
<dbReference type="PRINTS" id="PR00420">
    <property type="entry name" value="RNGMNOXGNASE"/>
</dbReference>
<dbReference type="Proteomes" id="UP001589700">
    <property type="component" value="Unassembled WGS sequence"/>
</dbReference>
<dbReference type="PANTHER" id="PTHR10668:SF105">
    <property type="entry name" value="DEHYDROGENASE-RELATED"/>
    <property type="match status" value="1"/>
</dbReference>
<sequence>MSGGERVRADVIVVGSGPNGLAAALLCARAGRSVVVVEEQDGVGGGCRTLPMVDLLDDADRANALEAGHWDGVLVDPCSAVHPMAGASPFFREFDLSAHGVEMRTPPVQLAHALPGRDAIVMPAGPTPDTLAAGLGSARESAAWLSLMGPLARRPYEVTAAALSDQRSLPPIQATAALAATFVRAHPRAGLGDGLGPDGRTLLSGISAHAITPLGSPAATAVGLVLGTLLHAPHGWPLPVGGSGAITTALADALRRAGGEIRTGFRVGDLSRLDAPEVVFTTSARGLGSVLLASCPSPATARRARRLVRAPVGGAAAKVDLVLSGPVPWRDPRLRDAGTVHLGGDAAGIRRAEHEVAAGRHADDPMILVSQPWVTDPSRITPDGRRPLWTYAHVPAFSERDQTEQVLVALEAVAPGIRDVVVATHCTPAARMSTHNANYVGGDIAAGRVDLRGLIARPVPRVDPFATGIPGVWHASGSTPPGPGVHGMAGAHVSERILRARAGA</sequence>
<dbReference type="PANTHER" id="PTHR10668">
    <property type="entry name" value="PHYTOENE DEHYDROGENASE"/>
    <property type="match status" value="1"/>
</dbReference>
<dbReference type="SUPFAM" id="SSF51905">
    <property type="entry name" value="FAD/NAD(P)-binding domain"/>
    <property type="match status" value="1"/>
</dbReference>
<evidence type="ECO:0000313" key="2">
    <source>
        <dbReference type="Proteomes" id="UP001589700"/>
    </source>
</evidence>
<accession>A0ABV5JT58</accession>